<accession>A0ABR3FKF0</accession>
<comment type="caution">
    <text evidence="1">The sequence shown here is derived from an EMBL/GenBank/DDBJ whole genome shotgun (WGS) entry which is preliminary data.</text>
</comment>
<protein>
    <submittedName>
        <fullName evidence="1">Uncharacterized protein</fullName>
    </submittedName>
</protein>
<evidence type="ECO:0000313" key="1">
    <source>
        <dbReference type="EMBL" id="KAL0575646.1"/>
    </source>
</evidence>
<reference evidence="1 2" key="1">
    <citation type="submission" date="2024-02" db="EMBL/GenBank/DDBJ databases">
        <title>A draft genome for the cacao thread blight pathogen Marasmius crinis-equi.</title>
        <authorList>
            <person name="Cohen S.P."/>
            <person name="Baruah I.K."/>
            <person name="Amoako-Attah I."/>
            <person name="Bukari Y."/>
            <person name="Meinhardt L.W."/>
            <person name="Bailey B.A."/>
        </authorList>
    </citation>
    <scope>NUCLEOTIDE SEQUENCE [LARGE SCALE GENOMIC DNA]</scope>
    <source>
        <strain evidence="1 2">GH-76</strain>
    </source>
</reference>
<evidence type="ECO:0000313" key="2">
    <source>
        <dbReference type="Proteomes" id="UP001465976"/>
    </source>
</evidence>
<gene>
    <name evidence="1" type="ORF">V5O48_006331</name>
</gene>
<proteinExistence type="predicted"/>
<keyword evidence="2" id="KW-1185">Reference proteome</keyword>
<name>A0ABR3FKF0_9AGAR</name>
<dbReference type="Proteomes" id="UP001465976">
    <property type="component" value="Unassembled WGS sequence"/>
</dbReference>
<sequence length="330" mass="37187">MNIPKLSAEYVCAYKGSLIGKHFKSLAQLMPFLIYDIVPRKVVDAWTIIGELVVLIWHTEIDDLETYLSKLSSTIESFLNMTADNCQAPSRDSCKAFTSQDITKHIVTGGFWHDKATRKWVLARPSIHSYMEGNKLNQQVLAIPDISREVGKPPGTVKHLPLAKDEVMPSVPWHLTDAFHASNVSEFDFLEGKLFYSGVSVTAANGDEVRCNMFAAIRQCCEDQTMCVGRLKEVLTFTTDRSKAVVVKVELFEFLPTPHKLLRVPMLRPRLTNDGYHIQVIFCPTACLFFSIPWPNVLTSVPAGYSMRAQRTAQLSDCAMQELQERIEIS</sequence>
<dbReference type="EMBL" id="JBAHYK010000286">
    <property type="protein sequence ID" value="KAL0575646.1"/>
    <property type="molecule type" value="Genomic_DNA"/>
</dbReference>
<organism evidence="1 2">
    <name type="scientific">Marasmius crinis-equi</name>
    <dbReference type="NCBI Taxonomy" id="585013"/>
    <lineage>
        <taxon>Eukaryota</taxon>
        <taxon>Fungi</taxon>
        <taxon>Dikarya</taxon>
        <taxon>Basidiomycota</taxon>
        <taxon>Agaricomycotina</taxon>
        <taxon>Agaricomycetes</taxon>
        <taxon>Agaricomycetidae</taxon>
        <taxon>Agaricales</taxon>
        <taxon>Marasmiineae</taxon>
        <taxon>Marasmiaceae</taxon>
        <taxon>Marasmius</taxon>
    </lineage>
</organism>